<reference evidence="1 2" key="2">
    <citation type="submission" date="2020-09" db="EMBL/GenBank/DDBJ databases">
        <authorList>
            <person name="Chen F.-J."/>
            <person name="Lee Y.-T."/>
        </authorList>
    </citation>
    <scope>NUCLEOTIDE SEQUENCE [LARGE SCALE GENOMIC DNA]</scope>
    <source>
        <strain evidence="1 2">AS73</strain>
    </source>
</reference>
<evidence type="ECO:0000313" key="2">
    <source>
        <dbReference type="Proteomes" id="UP000516862"/>
    </source>
</evidence>
<gene>
    <name evidence="1" type="ORF">IC796_15465</name>
</gene>
<evidence type="ECO:0000313" key="1">
    <source>
        <dbReference type="EMBL" id="QNX04713.1"/>
    </source>
</evidence>
<dbReference type="Proteomes" id="UP000516862">
    <property type="component" value="Chromosome"/>
</dbReference>
<accession>A0A7H2PPD0</accession>
<dbReference type="RefSeq" id="WP_119027372.1">
    <property type="nucleotide sequence ID" value="NZ_CP061561.1"/>
</dbReference>
<protein>
    <submittedName>
        <fullName evidence="1">Uncharacterized protein</fullName>
    </submittedName>
</protein>
<dbReference type="EMBL" id="CP061561">
    <property type="protein sequence ID" value="QNX04713.1"/>
    <property type="molecule type" value="Genomic_DNA"/>
</dbReference>
<organism evidence="1 2">
    <name type="scientific">Acinetobacter seifertii</name>
    <dbReference type="NCBI Taxonomy" id="1530123"/>
    <lineage>
        <taxon>Bacteria</taxon>
        <taxon>Pseudomonadati</taxon>
        <taxon>Pseudomonadota</taxon>
        <taxon>Gammaproteobacteria</taxon>
        <taxon>Moraxellales</taxon>
        <taxon>Moraxellaceae</taxon>
        <taxon>Acinetobacter</taxon>
        <taxon>Acinetobacter calcoaceticus/baumannii complex</taxon>
    </lineage>
</organism>
<sequence length="65" mass="7320">MDFQNIIKARQAITEKHGSVKPQQTIANFMDCPICEAGTLNYRISCYNGHIAAQCTSPNCVQWME</sequence>
<dbReference type="AlphaFoldDB" id="A0A7H2PPD0"/>
<reference evidence="2" key="1">
    <citation type="submission" date="2020-09" db="EMBL/GenBank/DDBJ databases">
        <title>Clinical and molecular characterization of Acinetobacter seifertii in Taiwan.</title>
        <authorList>
            <person name="Li L.-H."/>
            <person name="Yang Y.-S."/>
            <person name="Sun J.-R."/>
            <person name="Huang T.-W."/>
            <person name="Huang W.-C."/>
            <person name="Wang Y.-C."/>
            <person name="Kuo T.-H."/>
            <person name="Kuo S.-C."/>
            <person name="Chen T.-L."/>
        </authorList>
    </citation>
    <scope>NUCLEOTIDE SEQUENCE [LARGE SCALE GENOMIC DNA]</scope>
    <source>
        <strain evidence="2">AS73</strain>
    </source>
</reference>
<proteinExistence type="predicted"/>
<name>A0A7H2PPD0_9GAMM</name>